<feature type="coiled-coil region" evidence="1">
    <location>
        <begin position="84"/>
        <end position="151"/>
    </location>
</feature>
<sequence>MECLSKEGKFGKPNPNLLNDENNISKLASNKEVDYTGRDINEVKLLEEKMKIITHLENELKLRNDEIKAYWSIRVAYDTLAQERDSLVESYSMLQSRNNDLKQQLSLVNDKLKKADKDFSEANMVSSREDLRNIEERYQQELQRNRTLNEYYITEKNNLIDVIANILGWRIEMTCVEGGLTAYKLSNIFSQHSGELLFVIRPAPTVRGSISTHIQSQSLSQSNVTNSAFLISETIAAEMEEQLTLDFIGYYAHKFENDPNWALQLTATQSYPAFMSYTCLEEFHHIRLPNSDNPEE</sequence>
<dbReference type="Proteomes" id="UP000186804">
    <property type="component" value="Unassembled WGS sequence"/>
</dbReference>
<dbReference type="OrthoDB" id="342129at2759"/>
<keyword evidence="1" id="KW-0175">Coiled coil</keyword>
<evidence type="ECO:0000256" key="1">
    <source>
        <dbReference type="SAM" id="Coils"/>
    </source>
</evidence>
<gene>
    <name evidence="2" type="ORF">cand_037290</name>
</gene>
<dbReference type="GeneID" id="92367913"/>
<proteinExistence type="predicted"/>
<dbReference type="AlphaFoldDB" id="A0A1J4MUZ4"/>
<reference evidence="2 3" key="1">
    <citation type="submission" date="2016-10" db="EMBL/GenBank/DDBJ databases">
        <title>Reductive evolution of mitochondrial metabolism and differential evolution of invasion-related proteins in Cryptosporidium.</title>
        <authorList>
            <person name="Liu S."/>
            <person name="Roellig D.M."/>
            <person name="Guo Y."/>
            <person name="Li N."/>
            <person name="Frace M.A."/>
            <person name="Tang K."/>
            <person name="Zhang L."/>
            <person name="Feng Y."/>
            <person name="Xiao L."/>
        </authorList>
    </citation>
    <scope>NUCLEOTIDE SEQUENCE [LARGE SCALE GENOMIC DNA]</scope>
    <source>
        <strain evidence="2">30847</strain>
    </source>
</reference>
<protein>
    <submittedName>
        <fullName evidence="2">Uncharacterized protein</fullName>
    </submittedName>
</protein>
<comment type="caution">
    <text evidence="2">The sequence shown here is derived from an EMBL/GenBank/DDBJ whole genome shotgun (WGS) entry which is preliminary data.</text>
</comment>
<dbReference type="RefSeq" id="XP_067069927.1">
    <property type="nucleotide sequence ID" value="XM_067213954.1"/>
</dbReference>
<name>A0A1J4MUZ4_9CRYT</name>
<dbReference type="VEuPathDB" id="CryptoDB:cand_037290"/>
<organism evidence="2 3">
    <name type="scientific">Cryptosporidium andersoni</name>
    <dbReference type="NCBI Taxonomy" id="117008"/>
    <lineage>
        <taxon>Eukaryota</taxon>
        <taxon>Sar</taxon>
        <taxon>Alveolata</taxon>
        <taxon>Apicomplexa</taxon>
        <taxon>Conoidasida</taxon>
        <taxon>Coccidia</taxon>
        <taxon>Eucoccidiorida</taxon>
        <taxon>Eimeriorina</taxon>
        <taxon>Cryptosporidiidae</taxon>
        <taxon>Cryptosporidium</taxon>
    </lineage>
</organism>
<evidence type="ECO:0000313" key="2">
    <source>
        <dbReference type="EMBL" id="OII78081.1"/>
    </source>
</evidence>
<dbReference type="EMBL" id="LRBS01000010">
    <property type="protein sequence ID" value="OII78081.1"/>
    <property type="molecule type" value="Genomic_DNA"/>
</dbReference>
<evidence type="ECO:0000313" key="3">
    <source>
        <dbReference type="Proteomes" id="UP000186804"/>
    </source>
</evidence>
<accession>A0A1J4MUZ4</accession>
<keyword evidence="3" id="KW-1185">Reference proteome</keyword>